<dbReference type="OrthoDB" id="1490291at2"/>
<dbReference type="EMBL" id="FOLQ01000028">
    <property type="protein sequence ID" value="SFF09678.1"/>
    <property type="molecule type" value="Genomic_DNA"/>
</dbReference>
<evidence type="ECO:0000256" key="1">
    <source>
        <dbReference type="ARBA" id="ARBA00007637"/>
    </source>
</evidence>
<organism evidence="3 4">
    <name type="scientific">Spirosoma endophyticum</name>
    <dbReference type="NCBI Taxonomy" id="662367"/>
    <lineage>
        <taxon>Bacteria</taxon>
        <taxon>Pseudomonadati</taxon>
        <taxon>Bacteroidota</taxon>
        <taxon>Cytophagia</taxon>
        <taxon>Cytophagales</taxon>
        <taxon>Cytophagaceae</taxon>
        <taxon>Spirosoma</taxon>
    </lineage>
</organism>
<evidence type="ECO:0000313" key="3">
    <source>
        <dbReference type="EMBL" id="SFF09678.1"/>
    </source>
</evidence>
<dbReference type="Proteomes" id="UP000198598">
    <property type="component" value="Unassembled WGS sequence"/>
</dbReference>
<protein>
    <submittedName>
        <fullName evidence="3">Nucleoside-diphosphate-sugar epimerase</fullName>
    </submittedName>
</protein>
<feature type="domain" description="NAD-dependent epimerase/dehydratase" evidence="2">
    <location>
        <begin position="3"/>
        <end position="215"/>
    </location>
</feature>
<sequence length="304" mass="33582">MNALLTGASGFLGSRIYRELIQQHTVTTLGRTSVSNRHIHCDLTQAMPVLLPESYDIIIHSAGKAHSVPRNAIEHSDYERVNVYGIIRLLNMLERLPILPKSFVHISTVLVYGRSEGQSLTELTPLDADDAYGLSKVMAEDVVRSWAKRNGVRLAILRLPLVVAENPKGNLAAMIKAIRRGYYVHMGTGSARRSMVRADDVAAVIIRAAEVGGIFNLTDGYHPSVREVEESIARQAGTKTRLIIPLDLAKALAYAGDGINALVGRRFPLDSIALQKLTHSLTFSDELARKQLEWNSRPVLDVFR</sequence>
<evidence type="ECO:0000313" key="4">
    <source>
        <dbReference type="Proteomes" id="UP000198598"/>
    </source>
</evidence>
<evidence type="ECO:0000259" key="2">
    <source>
        <dbReference type="Pfam" id="PF01370"/>
    </source>
</evidence>
<dbReference type="AlphaFoldDB" id="A0A1I2FXY2"/>
<accession>A0A1I2FXY2</accession>
<gene>
    <name evidence="3" type="ORF">SAMN05216167_12832</name>
</gene>
<dbReference type="SUPFAM" id="SSF51735">
    <property type="entry name" value="NAD(P)-binding Rossmann-fold domains"/>
    <property type="match status" value="1"/>
</dbReference>
<name>A0A1I2FXY2_9BACT</name>
<comment type="similarity">
    <text evidence="1">Belongs to the NAD(P)-dependent epimerase/dehydratase family.</text>
</comment>
<proteinExistence type="inferred from homology"/>
<dbReference type="STRING" id="662367.SAMN05216167_12832"/>
<dbReference type="Pfam" id="PF01370">
    <property type="entry name" value="Epimerase"/>
    <property type="match status" value="1"/>
</dbReference>
<dbReference type="Gene3D" id="3.40.50.720">
    <property type="entry name" value="NAD(P)-binding Rossmann-like Domain"/>
    <property type="match status" value="1"/>
</dbReference>
<keyword evidence="4" id="KW-1185">Reference proteome</keyword>
<dbReference type="RefSeq" id="WP_093834013.1">
    <property type="nucleotide sequence ID" value="NZ_FOLQ01000028.1"/>
</dbReference>
<dbReference type="PANTHER" id="PTHR43000">
    <property type="entry name" value="DTDP-D-GLUCOSE 4,6-DEHYDRATASE-RELATED"/>
    <property type="match status" value="1"/>
</dbReference>
<dbReference type="InterPro" id="IPR036291">
    <property type="entry name" value="NAD(P)-bd_dom_sf"/>
</dbReference>
<dbReference type="InterPro" id="IPR001509">
    <property type="entry name" value="Epimerase_deHydtase"/>
</dbReference>
<reference evidence="3 4" key="1">
    <citation type="submission" date="2016-10" db="EMBL/GenBank/DDBJ databases">
        <authorList>
            <person name="de Groot N.N."/>
        </authorList>
    </citation>
    <scope>NUCLEOTIDE SEQUENCE [LARGE SCALE GENOMIC DNA]</scope>
    <source>
        <strain evidence="3 4">DSM 26130</strain>
    </source>
</reference>